<reference evidence="1 2" key="1">
    <citation type="submission" date="2019-10" db="EMBL/GenBank/DDBJ databases">
        <title>Paraburkholderia sp. isolated from nodules of Mimosa pudica from Brazilian Atlantic Forest soils.</title>
        <authorList>
            <person name="Paulitsch F."/>
            <person name="Hungria M."/>
            <person name="Dall'Agnol R."/>
        </authorList>
    </citation>
    <scope>NUCLEOTIDE SEQUENCE [LARGE SCALE GENOMIC DNA]</scope>
    <source>
        <strain evidence="1 2">CNPSo 3157</strain>
    </source>
</reference>
<evidence type="ECO:0000313" key="2">
    <source>
        <dbReference type="Proteomes" id="UP000484381"/>
    </source>
</evidence>
<dbReference type="EMBL" id="WHNP01000006">
    <property type="protein sequence ID" value="MPW16931.1"/>
    <property type="molecule type" value="Genomic_DNA"/>
</dbReference>
<gene>
    <name evidence="1" type="ORF">GCT13_08300</name>
</gene>
<evidence type="ECO:0000313" key="1">
    <source>
        <dbReference type="EMBL" id="MPW16931.1"/>
    </source>
</evidence>
<keyword evidence="2" id="KW-1185">Reference proteome</keyword>
<dbReference type="Proteomes" id="UP000484381">
    <property type="component" value="Unassembled WGS sequence"/>
</dbReference>
<proteinExistence type="predicted"/>
<accession>A0A7X1TF66</accession>
<protein>
    <recommendedName>
        <fullName evidence="3">Myb-like domain-containing protein</fullName>
    </recommendedName>
</protein>
<organism evidence="1 2">
    <name type="scientific">Paraburkholderia franconis</name>
    <dbReference type="NCBI Taxonomy" id="2654983"/>
    <lineage>
        <taxon>Bacteria</taxon>
        <taxon>Pseudomonadati</taxon>
        <taxon>Pseudomonadota</taxon>
        <taxon>Betaproteobacteria</taxon>
        <taxon>Burkholderiales</taxon>
        <taxon>Burkholderiaceae</taxon>
        <taxon>Paraburkholderia</taxon>
    </lineage>
</organism>
<name>A0A7X1TF66_9BURK</name>
<evidence type="ECO:0008006" key="3">
    <source>
        <dbReference type="Google" id="ProtNLM"/>
    </source>
</evidence>
<comment type="caution">
    <text evidence="1">The sequence shown here is derived from an EMBL/GenBank/DDBJ whole genome shotgun (WGS) entry which is preliminary data.</text>
</comment>
<sequence>MGARRWSPAEEAILAEIAKRDLTLISQMHRLPGRTWEAAKNHSSRIGVALRAAEVWSPQEIRTLKKIWRGDESIKSAVARLLPHRGYLAAKGEAQRLGIQGTKKRTGRLGYSWIARACEDALQDGRRLSSAQLAEIVGATPNSVQCALAKARGRTFHIGEWTRMSTYGRFCGLWELGGGPDAERPAGKTIKAANRDAQERRRIRAGNGNPFFSLINQVTA</sequence>
<dbReference type="RefSeq" id="WP_152756828.1">
    <property type="nucleotide sequence ID" value="NZ_WHNP01000006.1"/>
</dbReference>
<dbReference type="AlphaFoldDB" id="A0A7X1TF66"/>